<evidence type="ECO:0000313" key="4">
    <source>
        <dbReference type="EMBL" id="GHF60680.1"/>
    </source>
</evidence>
<organism evidence="4 5">
    <name type="scientific">Streptomyces mashuensis</name>
    <dbReference type="NCBI Taxonomy" id="33904"/>
    <lineage>
        <taxon>Bacteria</taxon>
        <taxon>Bacillati</taxon>
        <taxon>Actinomycetota</taxon>
        <taxon>Actinomycetes</taxon>
        <taxon>Kitasatosporales</taxon>
        <taxon>Streptomycetaceae</taxon>
        <taxon>Streptomyces</taxon>
    </lineage>
</organism>
<dbReference type="Pfam" id="PF20177">
    <property type="entry name" value="DUF6542"/>
    <property type="match status" value="1"/>
</dbReference>
<feature type="region of interest" description="Disordered" evidence="1">
    <location>
        <begin position="174"/>
        <end position="201"/>
    </location>
</feature>
<dbReference type="RefSeq" id="WP_190131737.1">
    <property type="nucleotide sequence ID" value="NZ_BNBD01000011.1"/>
</dbReference>
<feature type="transmembrane region" description="Helical" evidence="2">
    <location>
        <begin position="54"/>
        <end position="72"/>
    </location>
</feature>
<feature type="transmembrane region" description="Helical" evidence="2">
    <location>
        <begin position="84"/>
        <end position="100"/>
    </location>
</feature>
<proteinExistence type="predicted"/>
<keyword evidence="2" id="KW-0472">Membrane</keyword>
<name>A0A919B7I9_9ACTN</name>
<feature type="compositionally biased region" description="Low complexity" evidence="1">
    <location>
        <begin position="35"/>
        <end position="48"/>
    </location>
</feature>
<sequence length="201" mass="21448">MEQPSTRIPQRKVRRGADVPRPSAPVGQRPGAAAPRTRPGSPPSLLRRLPRPRLTALGSGLLTALAMLGAGTLDARLLGGSPRVYGVLFVLASAACALWVRPVDLMTAPVSVPIAFAVGAVPLSDGTSGLGGRVMSLVTLLSLNAAWLYAGTLLAGLIALVRRVALIRERRRERLRQRRQRPSRPPRSPRCSPGGRGRFRP</sequence>
<dbReference type="AlphaFoldDB" id="A0A919B7I9"/>
<accession>A0A919B7I9</accession>
<keyword evidence="2" id="KW-1133">Transmembrane helix</keyword>
<feature type="region of interest" description="Disordered" evidence="1">
    <location>
        <begin position="1"/>
        <end position="48"/>
    </location>
</feature>
<dbReference type="InterPro" id="IPR046672">
    <property type="entry name" value="DUF6542"/>
</dbReference>
<dbReference type="Proteomes" id="UP000638313">
    <property type="component" value="Unassembled WGS sequence"/>
</dbReference>
<evidence type="ECO:0000313" key="5">
    <source>
        <dbReference type="Proteomes" id="UP000638313"/>
    </source>
</evidence>
<protein>
    <submittedName>
        <fullName evidence="4">Membrane protein</fullName>
    </submittedName>
</protein>
<evidence type="ECO:0000256" key="2">
    <source>
        <dbReference type="SAM" id="Phobius"/>
    </source>
</evidence>
<gene>
    <name evidence="4" type="ORF">GCM10010218_47680</name>
</gene>
<reference evidence="4" key="2">
    <citation type="submission" date="2020-09" db="EMBL/GenBank/DDBJ databases">
        <authorList>
            <person name="Sun Q."/>
            <person name="Ohkuma M."/>
        </authorList>
    </citation>
    <scope>NUCLEOTIDE SEQUENCE</scope>
    <source>
        <strain evidence="4">JCM 4059</strain>
    </source>
</reference>
<dbReference type="EMBL" id="BNBD01000011">
    <property type="protein sequence ID" value="GHF60680.1"/>
    <property type="molecule type" value="Genomic_DNA"/>
</dbReference>
<comment type="caution">
    <text evidence="4">The sequence shown here is derived from an EMBL/GenBank/DDBJ whole genome shotgun (WGS) entry which is preliminary data.</text>
</comment>
<keyword evidence="5" id="KW-1185">Reference proteome</keyword>
<evidence type="ECO:0000256" key="1">
    <source>
        <dbReference type="SAM" id="MobiDB-lite"/>
    </source>
</evidence>
<reference evidence="4" key="1">
    <citation type="journal article" date="2014" name="Int. J. Syst. Evol. Microbiol.">
        <title>Complete genome sequence of Corynebacterium casei LMG S-19264T (=DSM 44701T), isolated from a smear-ripened cheese.</title>
        <authorList>
            <consortium name="US DOE Joint Genome Institute (JGI-PGF)"/>
            <person name="Walter F."/>
            <person name="Albersmeier A."/>
            <person name="Kalinowski J."/>
            <person name="Ruckert C."/>
        </authorList>
    </citation>
    <scope>NUCLEOTIDE SEQUENCE</scope>
    <source>
        <strain evidence="4">JCM 4059</strain>
    </source>
</reference>
<feature type="transmembrane region" description="Helical" evidence="2">
    <location>
        <begin position="107"/>
        <end position="124"/>
    </location>
</feature>
<keyword evidence="2" id="KW-0812">Transmembrane</keyword>
<feature type="domain" description="DUF6542" evidence="3">
    <location>
        <begin position="53"/>
        <end position="166"/>
    </location>
</feature>
<evidence type="ECO:0000259" key="3">
    <source>
        <dbReference type="Pfam" id="PF20177"/>
    </source>
</evidence>
<feature type="transmembrane region" description="Helical" evidence="2">
    <location>
        <begin position="144"/>
        <end position="166"/>
    </location>
</feature>
<feature type="compositionally biased region" description="Basic residues" evidence="1">
    <location>
        <begin position="174"/>
        <end position="184"/>
    </location>
</feature>